<feature type="compositionally biased region" description="Low complexity" evidence="1">
    <location>
        <begin position="201"/>
        <end position="216"/>
    </location>
</feature>
<dbReference type="PROSITE" id="PS50048">
    <property type="entry name" value="ZN2_CY6_FUNGAL_2"/>
    <property type="match status" value="1"/>
</dbReference>
<name>A0A5C3EJ19_9BASI</name>
<feature type="region of interest" description="Disordered" evidence="1">
    <location>
        <begin position="179"/>
        <end position="216"/>
    </location>
</feature>
<dbReference type="InterPro" id="IPR052783">
    <property type="entry name" value="Metabolic/Drug-Res_Regulator"/>
</dbReference>
<evidence type="ECO:0000313" key="3">
    <source>
        <dbReference type="EMBL" id="SPO29697.1"/>
    </source>
</evidence>
<keyword evidence="4" id="KW-1185">Reference proteome</keyword>
<dbReference type="Proteomes" id="UP000324022">
    <property type="component" value="Unassembled WGS sequence"/>
</dbReference>
<dbReference type="PANTHER" id="PTHR47655">
    <property type="entry name" value="QUINIC ACID UTILIZATION ACTIVATOR"/>
    <property type="match status" value="1"/>
</dbReference>
<dbReference type="GO" id="GO:0000981">
    <property type="term" value="F:DNA-binding transcription factor activity, RNA polymerase II-specific"/>
    <property type="evidence" value="ECO:0007669"/>
    <property type="project" value="InterPro"/>
</dbReference>
<sequence length="293" mass="32183">MPPVATPSSSSSSITTLEKKKRKRVSRACDQCFQKKDRCDGLQPICTFCFQLERTCTYDRPERKRGPTQGLRPRLEQRIVALETVLGFLLCKDGIGINVERDDIERLKKADEKQRENWRHDGWLNSKSKLDLDNVLGLETQDLVTSVGFSSLTNVDSKPTTTTAAAAAASITLEEQDMDSDYSEVDLSLPPSHNPLNQTIHSHSSPSPESCSFNLPLLSSGKGGSSLNRGLVPRGADPNAVLGGFEIEFGGSEQDVDWVRRFIPPSKTSSSQSTGDAAKTRMSQQHDSDHSST</sequence>
<evidence type="ECO:0000313" key="4">
    <source>
        <dbReference type="Proteomes" id="UP000324022"/>
    </source>
</evidence>
<feature type="domain" description="Zn(2)-C6 fungal-type" evidence="2">
    <location>
        <begin position="28"/>
        <end position="58"/>
    </location>
</feature>
<evidence type="ECO:0000259" key="2">
    <source>
        <dbReference type="PROSITE" id="PS50048"/>
    </source>
</evidence>
<dbReference type="EMBL" id="OOIN01000029">
    <property type="protein sequence ID" value="SPO29697.1"/>
    <property type="molecule type" value="Genomic_DNA"/>
</dbReference>
<protein>
    <recommendedName>
        <fullName evidence="2">Zn(2)-C6 fungal-type domain-containing protein</fullName>
    </recommendedName>
</protein>
<dbReference type="OrthoDB" id="2123952at2759"/>
<dbReference type="SMART" id="SM00066">
    <property type="entry name" value="GAL4"/>
    <property type="match status" value="1"/>
</dbReference>
<dbReference type="GO" id="GO:0045944">
    <property type="term" value="P:positive regulation of transcription by RNA polymerase II"/>
    <property type="evidence" value="ECO:0007669"/>
    <property type="project" value="TreeGrafter"/>
</dbReference>
<feature type="region of interest" description="Disordered" evidence="1">
    <location>
        <begin position="1"/>
        <end position="20"/>
    </location>
</feature>
<feature type="compositionally biased region" description="Basic and acidic residues" evidence="1">
    <location>
        <begin position="284"/>
        <end position="293"/>
    </location>
</feature>
<proteinExistence type="predicted"/>
<evidence type="ECO:0000256" key="1">
    <source>
        <dbReference type="SAM" id="MobiDB-lite"/>
    </source>
</evidence>
<dbReference type="AlphaFoldDB" id="A0A5C3EJ19"/>
<dbReference type="Pfam" id="PF00172">
    <property type="entry name" value="Zn_clus"/>
    <property type="match status" value="1"/>
</dbReference>
<dbReference type="InterPro" id="IPR001138">
    <property type="entry name" value="Zn2Cys6_DnaBD"/>
</dbReference>
<dbReference type="Gene3D" id="4.10.240.10">
    <property type="entry name" value="Zn(2)-C6 fungal-type DNA-binding domain"/>
    <property type="match status" value="1"/>
</dbReference>
<feature type="compositionally biased region" description="Polar residues" evidence="1">
    <location>
        <begin position="266"/>
        <end position="283"/>
    </location>
</feature>
<dbReference type="GO" id="GO:0008270">
    <property type="term" value="F:zinc ion binding"/>
    <property type="evidence" value="ECO:0007669"/>
    <property type="project" value="InterPro"/>
</dbReference>
<dbReference type="CDD" id="cd00067">
    <property type="entry name" value="GAL4"/>
    <property type="match status" value="1"/>
</dbReference>
<organism evidence="3 4">
    <name type="scientific">Ustilago trichophora</name>
    <dbReference type="NCBI Taxonomy" id="86804"/>
    <lineage>
        <taxon>Eukaryota</taxon>
        <taxon>Fungi</taxon>
        <taxon>Dikarya</taxon>
        <taxon>Basidiomycota</taxon>
        <taxon>Ustilaginomycotina</taxon>
        <taxon>Ustilaginomycetes</taxon>
        <taxon>Ustilaginales</taxon>
        <taxon>Ustilaginaceae</taxon>
        <taxon>Ustilago</taxon>
    </lineage>
</organism>
<dbReference type="InterPro" id="IPR036864">
    <property type="entry name" value="Zn2-C6_fun-type_DNA-bd_sf"/>
</dbReference>
<dbReference type="PANTHER" id="PTHR47655:SF2">
    <property type="entry name" value="QUINIC ACID UTILIZATION ACTIVATOR"/>
    <property type="match status" value="1"/>
</dbReference>
<accession>A0A5C3EJ19</accession>
<reference evidence="3 4" key="1">
    <citation type="submission" date="2018-03" db="EMBL/GenBank/DDBJ databases">
        <authorList>
            <person name="Guldener U."/>
        </authorList>
    </citation>
    <scope>NUCLEOTIDE SEQUENCE [LARGE SCALE GENOMIC DNA]</scope>
    <source>
        <strain evidence="3 4">NBRC100155</strain>
    </source>
</reference>
<gene>
    <name evidence="3" type="ORF">UTRI_05519</name>
</gene>
<feature type="region of interest" description="Disordered" evidence="1">
    <location>
        <begin position="260"/>
        <end position="293"/>
    </location>
</feature>
<dbReference type="SUPFAM" id="SSF57701">
    <property type="entry name" value="Zn2/Cys6 DNA-binding domain"/>
    <property type="match status" value="1"/>
</dbReference>